<dbReference type="STRING" id="1461322.OJ16_07270"/>
<feature type="domain" description="Tyrosine specific protein phosphatases" evidence="1">
    <location>
        <begin position="91"/>
        <end position="162"/>
    </location>
</feature>
<dbReference type="InterPro" id="IPR050561">
    <property type="entry name" value="PTP"/>
</dbReference>
<dbReference type="InterPro" id="IPR029021">
    <property type="entry name" value="Prot-tyrosine_phosphatase-like"/>
</dbReference>
<evidence type="ECO:0000313" key="3">
    <source>
        <dbReference type="Proteomes" id="UP000031672"/>
    </source>
</evidence>
<dbReference type="EMBL" id="JTKH01000007">
    <property type="protein sequence ID" value="KII80265.1"/>
    <property type="molecule type" value="Genomic_DNA"/>
</dbReference>
<dbReference type="SUPFAM" id="SSF52799">
    <property type="entry name" value="(Phosphotyrosine protein) phosphatases II"/>
    <property type="match status" value="1"/>
</dbReference>
<evidence type="ECO:0000313" key="2">
    <source>
        <dbReference type="EMBL" id="KII80265.1"/>
    </source>
</evidence>
<dbReference type="Proteomes" id="UP000031672">
    <property type="component" value="Unassembled WGS sequence"/>
</dbReference>
<protein>
    <submittedName>
        <fullName evidence="2">Phosphatase</fullName>
    </submittedName>
</protein>
<reference evidence="2 3" key="1">
    <citation type="submission" date="2014-11" db="EMBL/GenBank/DDBJ databases">
        <title>Draft Genome Sequence of Vibrio piscirenalis strains CECT 8603T and CECT 8604, two marine Gammaproteobacterium isolated from cultured gilthead sea bream (Sparus aurata).</title>
        <authorList>
            <person name="Arahal D.R."/>
            <person name="Rodrigo-Torres L."/>
            <person name="Lucena T."/>
            <person name="Pujalte M.J."/>
        </authorList>
    </citation>
    <scope>NUCLEOTIDE SEQUENCE [LARGE SCALE GENOMIC DNA]</scope>
    <source>
        <strain evidence="2 3">DCR 1-4-2</strain>
    </source>
</reference>
<accession>A0A0C2KJI0</accession>
<gene>
    <name evidence="2" type="ORF">OJ16_07270</name>
</gene>
<dbReference type="PANTHER" id="PTHR23339">
    <property type="entry name" value="TYROSINE SPECIFIC PROTEIN PHOSPHATASE AND DUAL SPECIFICITY PROTEIN PHOSPHATASE"/>
    <property type="match status" value="1"/>
</dbReference>
<dbReference type="CDD" id="cd14505">
    <property type="entry name" value="CDKN3-like"/>
    <property type="match status" value="1"/>
</dbReference>
<sequence>MTMTDSILAHPTWQLDVAEGALILTPCPGTKDASLYESLEQLKEQGVEAIVTALDYKELAEKNVSQLGSLTQELGMQWFQIEIEDDCAPDGNFMTKWQAASPTLQEIVDKGGKVAMHCMGGSGRTGLLAAHLLLERDWALDEIVSQVQALRPGAFTKPVQIAYIEQVAQGE</sequence>
<dbReference type="Pfam" id="PF22785">
    <property type="entry name" value="Tc-R-P"/>
    <property type="match status" value="1"/>
</dbReference>
<evidence type="ECO:0000259" key="1">
    <source>
        <dbReference type="PROSITE" id="PS50056"/>
    </source>
</evidence>
<proteinExistence type="predicted"/>
<dbReference type="InterPro" id="IPR016130">
    <property type="entry name" value="Tyr_Pase_AS"/>
</dbReference>
<dbReference type="OrthoDB" id="9806482at2"/>
<comment type="caution">
    <text evidence="2">The sequence shown here is derived from an EMBL/GenBank/DDBJ whole genome shotgun (WGS) entry which is preliminary data.</text>
</comment>
<name>A0A0C2KJI0_9VIBR</name>
<dbReference type="InterPro" id="IPR000387">
    <property type="entry name" value="Tyr_Pase_dom"/>
</dbReference>
<dbReference type="RefSeq" id="WP_040988967.1">
    <property type="nucleotide sequence ID" value="NZ_JTKH01000007.1"/>
</dbReference>
<dbReference type="PROSITE" id="PS50056">
    <property type="entry name" value="TYR_PHOSPHATASE_2"/>
    <property type="match status" value="1"/>
</dbReference>
<dbReference type="PROSITE" id="PS00383">
    <property type="entry name" value="TYR_PHOSPHATASE_1"/>
    <property type="match status" value="1"/>
</dbReference>
<keyword evidence="3" id="KW-1185">Reference proteome</keyword>
<organism evidence="2 3">
    <name type="scientific">Vibrio renipiscarius</name>
    <dbReference type="NCBI Taxonomy" id="1461322"/>
    <lineage>
        <taxon>Bacteria</taxon>
        <taxon>Pseudomonadati</taxon>
        <taxon>Pseudomonadota</taxon>
        <taxon>Gammaproteobacteria</taxon>
        <taxon>Vibrionales</taxon>
        <taxon>Vibrionaceae</taxon>
        <taxon>Vibrio</taxon>
    </lineage>
</organism>
<dbReference type="AlphaFoldDB" id="A0A0C2KJI0"/>
<dbReference type="Gene3D" id="3.90.190.10">
    <property type="entry name" value="Protein tyrosine phosphatase superfamily"/>
    <property type="match status" value="1"/>
</dbReference>
<accession>A0A0C2NVX4</accession>